<gene>
    <name evidence="2" type="ORF">ALAG00032_LOCUS4861</name>
</gene>
<organism evidence="2">
    <name type="scientific">Aureoumbra lagunensis</name>
    <dbReference type="NCBI Taxonomy" id="44058"/>
    <lineage>
        <taxon>Eukaryota</taxon>
        <taxon>Sar</taxon>
        <taxon>Stramenopiles</taxon>
        <taxon>Ochrophyta</taxon>
        <taxon>Pelagophyceae</taxon>
        <taxon>Pelagomonadales</taxon>
        <taxon>Aureoumbra</taxon>
    </lineage>
</organism>
<evidence type="ECO:0000313" key="2">
    <source>
        <dbReference type="EMBL" id="CAE0364120.1"/>
    </source>
</evidence>
<name>A0A7S3JUZ5_9STRA</name>
<dbReference type="PROSITE" id="PS00028">
    <property type="entry name" value="ZINC_FINGER_C2H2_1"/>
    <property type="match status" value="1"/>
</dbReference>
<accession>A0A7S3JUZ5</accession>
<evidence type="ECO:0000259" key="1">
    <source>
        <dbReference type="PROSITE" id="PS00028"/>
    </source>
</evidence>
<feature type="domain" description="C2H2-type" evidence="1">
    <location>
        <begin position="138"/>
        <end position="158"/>
    </location>
</feature>
<sequence length="254" mass="29673">MRRYRKARRRTPLEMSKDGYIPEAKLHSLVIPNWEEVKNLFQIIPRKKIPPKLKLLQLPHICVKEFFQYEPLFVSVVSSGNQSFVSRCMGDVILRLAPPRIALEVVISGRRWRMDGTVSEFGRIAICDRDLRFDPIECPYCFERFSSPAERKLHRKLHKLPNNTQLKYDAELRLRFERIGSNFHWYREDACCPQVAPCTWTGSPALWTPADDDECILFGEVRRTSILSLRLRPVYNTQSQAAFFIIIISPLCTC</sequence>
<protein>
    <recommendedName>
        <fullName evidence="1">C2H2-type domain-containing protein</fullName>
    </recommendedName>
</protein>
<dbReference type="InterPro" id="IPR013087">
    <property type="entry name" value="Znf_C2H2_type"/>
</dbReference>
<reference evidence="2" key="1">
    <citation type="submission" date="2021-01" db="EMBL/GenBank/DDBJ databases">
        <authorList>
            <person name="Corre E."/>
            <person name="Pelletier E."/>
            <person name="Niang G."/>
            <person name="Scheremetjew M."/>
            <person name="Finn R."/>
            <person name="Kale V."/>
            <person name="Holt S."/>
            <person name="Cochrane G."/>
            <person name="Meng A."/>
            <person name="Brown T."/>
            <person name="Cohen L."/>
        </authorList>
    </citation>
    <scope>NUCLEOTIDE SEQUENCE</scope>
    <source>
        <strain evidence="2">CCMP1510</strain>
    </source>
</reference>
<dbReference type="EMBL" id="HBIJ01006922">
    <property type="protein sequence ID" value="CAE0364120.1"/>
    <property type="molecule type" value="Transcribed_RNA"/>
</dbReference>
<dbReference type="AlphaFoldDB" id="A0A7S3JUZ5"/>
<proteinExistence type="predicted"/>